<organism evidence="7">
    <name type="scientific">Blautia glucerasea</name>
    <dbReference type="NCBI Taxonomy" id="536633"/>
    <lineage>
        <taxon>Bacteria</taxon>
        <taxon>Bacillati</taxon>
        <taxon>Bacillota</taxon>
        <taxon>Clostridia</taxon>
        <taxon>Lachnospirales</taxon>
        <taxon>Lachnospiraceae</taxon>
        <taxon>Blautia</taxon>
    </lineage>
</organism>
<name>A0A6N2V1A7_9FIRM</name>
<keyword evidence="4" id="KW-0326">Glycosidase</keyword>
<dbReference type="Pfam" id="PF02055">
    <property type="entry name" value="Glyco_hydro_30"/>
    <property type="match status" value="1"/>
</dbReference>
<dbReference type="SUPFAM" id="SSF51445">
    <property type="entry name" value="(Trans)glycosidases"/>
    <property type="match status" value="1"/>
</dbReference>
<evidence type="ECO:0000313" key="7">
    <source>
        <dbReference type="EMBL" id="VYT22141.1"/>
    </source>
</evidence>
<dbReference type="RefSeq" id="WP_156354767.1">
    <property type="nucleotide sequence ID" value="NZ_CACRST010000022.1"/>
</dbReference>
<gene>
    <name evidence="7" type="ORF">BGLFYP119_02330</name>
</gene>
<dbReference type="Gene3D" id="3.20.20.80">
    <property type="entry name" value="Glycosidases"/>
    <property type="match status" value="1"/>
</dbReference>
<dbReference type="PANTHER" id="PTHR11069:SF23">
    <property type="entry name" value="LYSOSOMAL ACID GLUCOSYLCERAMIDASE"/>
    <property type="match status" value="1"/>
</dbReference>
<evidence type="ECO:0000259" key="5">
    <source>
        <dbReference type="Pfam" id="PF02055"/>
    </source>
</evidence>
<dbReference type="InterPro" id="IPR001139">
    <property type="entry name" value="Glyco_hydro_30"/>
</dbReference>
<dbReference type="InterPro" id="IPR033452">
    <property type="entry name" value="GH30_C"/>
</dbReference>
<proteinExistence type="inferred from homology"/>
<dbReference type="InterPro" id="IPR033453">
    <property type="entry name" value="Glyco_hydro_30_TIM-barrel"/>
</dbReference>
<dbReference type="GO" id="GO:0016020">
    <property type="term" value="C:membrane"/>
    <property type="evidence" value="ECO:0007669"/>
    <property type="project" value="GOC"/>
</dbReference>
<accession>A0A6N2V1A7</accession>
<dbReference type="GO" id="GO:0006680">
    <property type="term" value="P:glucosylceramide catabolic process"/>
    <property type="evidence" value="ECO:0007669"/>
    <property type="project" value="TreeGrafter"/>
</dbReference>
<dbReference type="EMBL" id="CACRST010000022">
    <property type="protein sequence ID" value="VYT22141.1"/>
    <property type="molecule type" value="Genomic_DNA"/>
</dbReference>
<evidence type="ECO:0000256" key="1">
    <source>
        <dbReference type="ARBA" id="ARBA00005382"/>
    </source>
</evidence>
<keyword evidence="3 4" id="KW-0378">Hydrolase</keyword>
<dbReference type="AlphaFoldDB" id="A0A6N2V1A7"/>
<evidence type="ECO:0000256" key="3">
    <source>
        <dbReference type="ARBA" id="ARBA00022801"/>
    </source>
</evidence>
<evidence type="ECO:0000259" key="6">
    <source>
        <dbReference type="Pfam" id="PF17189"/>
    </source>
</evidence>
<feature type="domain" description="Glycosyl hydrolase family 30 beta sandwich" evidence="6">
    <location>
        <begin position="160"/>
        <end position="220"/>
    </location>
</feature>
<keyword evidence="2" id="KW-0732">Signal</keyword>
<comment type="similarity">
    <text evidence="1 4">Belongs to the glycosyl hydrolase 30 family.</text>
</comment>
<dbReference type="GO" id="GO:0004348">
    <property type="term" value="F:glucosylceramidase activity"/>
    <property type="evidence" value="ECO:0007669"/>
    <property type="project" value="InterPro"/>
</dbReference>
<protein>
    <submittedName>
        <fullName evidence="7">O-Glycosyl hydrolase family 30</fullName>
    </submittedName>
</protein>
<reference evidence="7" key="1">
    <citation type="submission" date="2019-11" db="EMBL/GenBank/DDBJ databases">
        <authorList>
            <person name="Feng L."/>
        </authorList>
    </citation>
    <scope>NUCLEOTIDE SEQUENCE</scope>
    <source>
        <strain evidence="7">BgluceraseaLFYP119</strain>
    </source>
</reference>
<dbReference type="Pfam" id="PF17189">
    <property type="entry name" value="Glyco_hydro_30C"/>
    <property type="match status" value="1"/>
</dbReference>
<dbReference type="PANTHER" id="PTHR11069">
    <property type="entry name" value="GLUCOSYLCERAMIDASE"/>
    <property type="match status" value="1"/>
</dbReference>
<evidence type="ECO:0000256" key="2">
    <source>
        <dbReference type="ARBA" id="ARBA00022729"/>
    </source>
</evidence>
<dbReference type="InterPro" id="IPR017853">
    <property type="entry name" value="GH"/>
</dbReference>
<evidence type="ECO:0000256" key="4">
    <source>
        <dbReference type="RuleBase" id="RU361188"/>
    </source>
</evidence>
<sequence>MGNVQKRIPFFFIGQITQKQRENFIKKYKVKIIDSETEEMVTGMAFHWYSGDHFEEMDLVRKTYPNLKLILSESCLEYCKFRSDDVTEGVFSLVHELIGDLNHGMTMFHDWNLCLDETGGPNYVGNFCHAPYLFHREKKRLLPQPTLDCFYHVSHFIRPGSVRIAHSVYTDKIETTAYKREDGSIAMVCLNRTEKQLPVHLRINKKTAEFTLLPQSVTTCEISDL</sequence>
<feature type="domain" description="Glycosyl hydrolase family 30 TIM-barrel" evidence="5">
    <location>
        <begin position="18"/>
        <end position="157"/>
    </location>
</feature>